<dbReference type="Proteomes" id="UP000002037">
    <property type="component" value="Unassembled WGS sequence"/>
</dbReference>
<dbReference type="GO" id="GO:0006620">
    <property type="term" value="P:post-translational protein targeting to endoplasmic reticulum membrane"/>
    <property type="evidence" value="ECO:0007669"/>
    <property type="project" value="EnsemblFungi"/>
</dbReference>
<keyword evidence="2" id="KW-1185">Reference proteome</keyword>
<dbReference type="Gene3D" id="3.30.450.150">
    <property type="entry name" value="Haem-degrading domain"/>
    <property type="match status" value="1"/>
</dbReference>
<dbReference type="HOGENOM" id="CLU_101036_1_1_1"/>
<organism evidence="1 2">
    <name type="scientific">Candida tropicalis (strain ATCC MYA-3404 / T1)</name>
    <name type="common">Yeast</name>
    <dbReference type="NCBI Taxonomy" id="294747"/>
    <lineage>
        <taxon>Eukaryota</taxon>
        <taxon>Fungi</taxon>
        <taxon>Dikarya</taxon>
        <taxon>Ascomycota</taxon>
        <taxon>Saccharomycotina</taxon>
        <taxon>Pichiomycetes</taxon>
        <taxon>Debaryomycetaceae</taxon>
        <taxon>Candida/Lodderomyces clade</taxon>
        <taxon>Candida</taxon>
    </lineage>
</organism>
<accession>C5MGH1</accession>
<dbReference type="GO" id="GO:0072380">
    <property type="term" value="C:TRC complex"/>
    <property type="evidence" value="ECO:0007669"/>
    <property type="project" value="EnsemblFungi"/>
</dbReference>
<dbReference type="RefSeq" id="XP_002550866.1">
    <property type="nucleotide sequence ID" value="XM_002550820.1"/>
</dbReference>
<dbReference type="InterPro" id="IPR005624">
    <property type="entry name" value="PduO/GlcC-like"/>
</dbReference>
<dbReference type="eggNOG" id="ENOG502S03S">
    <property type="taxonomic scope" value="Eukaryota"/>
</dbReference>
<dbReference type="PIRSF" id="PIRSF008757">
    <property type="entry name" value="UCP008757"/>
    <property type="match status" value="1"/>
</dbReference>
<sequence>MVHEIYSYSLDQLDNLEKNLEFQTFNSETAWNLGSCARKLANEKYPGKSILINITLSDGHVLFQTAVGKGTTIDNDKWVQRKINTVLRFGKSSFYIGQKLRIKEKSIEDANFVSSFDYASHGGSVPLKLVNFDSIIGALTISGLAQEEDHLFAIEILETFLHM</sequence>
<dbReference type="KEGG" id="ctp:CTRG_05164"/>
<dbReference type="OrthoDB" id="2209940at2759"/>
<dbReference type="AlphaFoldDB" id="C5MGH1"/>
<protein>
    <submittedName>
        <fullName evidence="1">Uncharacterized protein</fullName>
    </submittedName>
</protein>
<dbReference type="STRING" id="294747.C5MGH1"/>
<name>C5MGH1_CANTT</name>
<dbReference type="InterPro" id="IPR010371">
    <property type="entry name" value="YBR137W-like"/>
</dbReference>
<dbReference type="PANTHER" id="PTHR28255:SF1">
    <property type="entry name" value="UPF0303 PROTEIN YBR137W"/>
    <property type="match status" value="1"/>
</dbReference>
<dbReference type="GeneID" id="8299320"/>
<gene>
    <name evidence="1" type="ORF">CTRG_05164</name>
</gene>
<dbReference type="EMBL" id="GG692401">
    <property type="protein sequence ID" value="EER31434.1"/>
    <property type="molecule type" value="Genomic_DNA"/>
</dbReference>
<dbReference type="Pfam" id="PF03928">
    <property type="entry name" value="HbpS-like"/>
    <property type="match status" value="1"/>
</dbReference>
<evidence type="ECO:0000313" key="1">
    <source>
        <dbReference type="EMBL" id="EER31434.1"/>
    </source>
</evidence>
<dbReference type="VEuPathDB" id="FungiDB:CTRG_05164"/>
<dbReference type="SUPFAM" id="SSF143744">
    <property type="entry name" value="GlcG-like"/>
    <property type="match status" value="1"/>
</dbReference>
<dbReference type="PANTHER" id="PTHR28255">
    <property type="match status" value="1"/>
</dbReference>
<evidence type="ECO:0000313" key="2">
    <source>
        <dbReference type="Proteomes" id="UP000002037"/>
    </source>
</evidence>
<reference evidence="1 2" key="1">
    <citation type="journal article" date="2009" name="Nature">
        <title>Evolution of pathogenicity and sexual reproduction in eight Candida genomes.</title>
        <authorList>
            <person name="Butler G."/>
            <person name="Rasmussen M.D."/>
            <person name="Lin M.F."/>
            <person name="Santos M.A."/>
            <person name="Sakthikumar S."/>
            <person name="Munro C.A."/>
            <person name="Rheinbay E."/>
            <person name="Grabherr M."/>
            <person name="Forche A."/>
            <person name="Reedy J.L."/>
            <person name="Agrafioti I."/>
            <person name="Arnaud M.B."/>
            <person name="Bates S."/>
            <person name="Brown A.J."/>
            <person name="Brunke S."/>
            <person name="Costanzo M.C."/>
            <person name="Fitzpatrick D.A."/>
            <person name="de Groot P.W."/>
            <person name="Harris D."/>
            <person name="Hoyer L.L."/>
            <person name="Hube B."/>
            <person name="Klis F.M."/>
            <person name="Kodira C."/>
            <person name="Lennard N."/>
            <person name="Logue M.E."/>
            <person name="Martin R."/>
            <person name="Neiman A.M."/>
            <person name="Nikolaou E."/>
            <person name="Quail M.A."/>
            <person name="Quinn J."/>
            <person name="Santos M.C."/>
            <person name="Schmitzberger F.F."/>
            <person name="Sherlock G."/>
            <person name="Shah P."/>
            <person name="Silverstein K.A."/>
            <person name="Skrzypek M.S."/>
            <person name="Soll D."/>
            <person name="Staggs R."/>
            <person name="Stansfield I."/>
            <person name="Stumpf M.P."/>
            <person name="Sudbery P.E."/>
            <person name="Srikantha T."/>
            <person name="Zeng Q."/>
            <person name="Berman J."/>
            <person name="Berriman M."/>
            <person name="Heitman J."/>
            <person name="Gow N.A."/>
            <person name="Lorenz M.C."/>
            <person name="Birren B.W."/>
            <person name="Kellis M."/>
            <person name="Cuomo C.A."/>
        </authorList>
    </citation>
    <scope>NUCLEOTIDE SEQUENCE [LARGE SCALE GENOMIC DNA]</scope>
    <source>
        <strain evidence="2">ATCC MYA-3404 / T1</strain>
    </source>
</reference>
<proteinExistence type="predicted"/>
<dbReference type="InterPro" id="IPR038084">
    <property type="entry name" value="PduO/GlcC-like_sf"/>
</dbReference>